<proteinExistence type="predicted"/>
<dbReference type="Proteomes" id="UP001397290">
    <property type="component" value="Unassembled WGS sequence"/>
</dbReference>
<organism evidence="1 2">
    <name type="scientific">Beauveria asiatica</name>
    <dbReference type="NCBI Taxonomy" id="1069075"/>
    <lineage>
        <taxon>Eukaryota</taxon>
        <taxon>Fungi</taxon>
        <taxon>Dikarya</taxon>
        <taxon>Ascomycota</taxon>
        <taxon>Pezizomycotina</taxon>
        <taxon>Sordariomycetes</taxon>
        <taxon>Hypocreomycetidae</taxon>
        <taxon>Hypocreales</taxon>
        <taxon>Cordycipitaceae</taxon>
        <taxon>Beauveria</taxon>
    </lineage>
</organism>
<accession>A0AAW0S7Q3</accession>
<dbReference type="EMBL" id="JAAHCF010000022">
    <property type="protein sequence ID" value="KAK8150270.1"/>
    <property type="molecule type" value="Genomic_DNA"/>
</dbReference>
<gene>
    <name evidence="1" type="ORF">G3M48_003336</name>
</gene>
<comment type="caution">
    <text evidence="1">The sequence shown here is derived from an EMBL/GenBank/DDBJ whole genome shotgun (WGS) entry which is preliminary data.</text>
</comment>
<evidence type="ECO:0000313" key="1">
    <source>
        <dbReference type="EMBL" id="KAK8150270.1"/>
    </source>
</evidence>
<name>A0AAW0S7Q3_9HYPO</name>
<reference evidence="1 2" key="1">
    <citation type="submission" date="2020-02" db="EMBL/GenBank/DDBJ databases">
        <title>Comparative genomics of the hypocrealean fungal genus Beauvera.</title>
        <authorList>
            <person name="Showalter D.N."/>
            <person name="Bushley K.E."/>
            <person name="Rehner S.A."/>
        </authorList>
    </citation>
    <scope>NUCLEOTIDE SEQUENCE [LARGE SCALE GENOMIC DNA]</scope>
    <source>
        <strain evidence="1 2">ARSEF4384</strain>
    </source>
</reference>
<protein>
    <submittedName>
        <fullName evidence="1">Uncharacterized protein</fullName>
    </submittedName>
</protein>
<keyword evidence="2" id="KW-1185">Reference proteome</keyword>
<dbReference type="AlphaFoldDB" id="A0AAW0S7Q3"/>
<sequence length="146" mass="14350">MRLVMGGSECDTVAVMVIWSPGFQPPRLDEPVVVVGGGGGEDLGTDVAVVDGGGDDEVAGSDGVLGEDAVEVGPVVGDGGGLEVAGRDGVSREDLVGAKSVVDTDREEVSEMDGFGAGPVVVCAGGEEAGVDGSEDMAACELVEVG</sequence>
<evidence type="ECO:0000313" key="2">
    <source>
        <dbReference type="Proteomes" id="UP001397290"/>
    </source>
</evidence>